<dbReference type="GeneID" id="8047029"/>
<feature type="compositionally biased region" description="Polar residues" evidence="8">
    <location>
        <begin position="423"/>
        <end position="443"/>
    </location>
</feature>
<dbReference type="InterPro" id="IPR027267">
    <property type="entry name" value="AH/BAR_dom_sf"/>
</dbReference>
<dbReference type="InterPro" id="IPR035459">
    <property type="entry name" value="Bzz1_SH3_1"/>
</dbReference>
<dbReference type="GO" id="GO:0030447">
    <property type="term" value="P:filamentous growth"/>
    <property type="evidence" value="ECO:0007669"/>
    <property type="project" value="UniProtKB-ARBA"/>
</dbReference>
<dbReference type="Gene3D" id="2.30.30.40">
    <property type="entry name" value="SH3 Domains"/>
    <property type="match status" value="2"/>
</dbReference>
<dbReference type="KEGG" id="cdu:CD36_81420"/>
<dbReference type="HOGENOM" id="CLU_015390_1_0_1"/>
<dbReference type="InterPro" id="IPR001060">
    <property type="entry name" value="FCH_dom"/>
</dbReference>
<evidence type="ECO:0000259" key="9">
    <source>
        <dbReference type="PROSITE" id="PS50002"/>
    </source>
</evidence>
<evidence type="ECO:0000256" key="7">
    <source>
        <dbReference type="PROSITE-ProRule" id="PRU01077"/>
    </source>
</evidence>
<name>B9WDC0_CANDC</name>
<dbReference type="PROSITE" id="PS51741">
    <property type="entry name" value="F_BAR"/>
    <property type="match status" value="1"/>
</dbReference>
<gene>
    <name evidence="11" type="ordered locus">Cd36_81420</name>
    <name evidence="12" type="ORF">CD36_81420</name>
</gene>
<dbReference type="SUPFAM" id="SSF103657">
    <property type="entry name" value="BAR/IMD domain-like"/>
    <property type="match status" value="1"/>
</dbReference>
<evidence type="ECO:0000256" key="4">
    <source>
        <dbReference type="ARBA" id="ARBA00061387"/>
    </source>
</evidence>
<dbReference type="SMART" id="SM00326">
    <property type="entry name" value="SH3"/>
    <property type="match status" value="2"/>
</dbReference>
<dbReference type="CDD" id="cd11912">
    <property type="entry name" value="SH3_Bzz1_1"/>
    <property type="match status" value="1"/>
</dbReference>
<dbReference type="GO" id="GO:0030864">
    <property type="term" value="C:cortical actin cytoskeleton"/>
    <property type="evidence" value="ECO:0007669"/>
    <property type="project" value="UniProtKB-ARBA"/>
</dbReference>
<dbReference type="AlphaFoldDB" id="B9WDC0"/>
<reference evidence="12 13" key="1">
    <citation type="journal article" date="2009" name="Genome Res.">
        <title>Comparative genomics of the fungal pathogens Candida dubliniensis and Candida albicans.</title>
        <authorList>
            <person name="Jackson A.P."/>
            <person name="Gamble J.A."/>
            <person name="Yeomans T."/>
            <person name="Moran G.P."/>
            <person name="Saunders D."/>
            <person name="Harris D."/>
            <person name="Aslett M."/>
            <person name="Barrell J.F."/>
            <person name="Butler G."/>
            <person name="Citiulo F."/>
            <person name="Coleman D.C."/>
            <person name="de Groot P.W.J."/>
            <person name="Goodwin T.J."/>
            <person name="Quail M.A."/>
            <person name="McQuillan J."/>
            <person name="Munro C.A."/>
            <person name="Pain A."/>
            <person name="Poulter R.T."/>
            <person name="Rajandream M.A."/>
            <person name="Renauld H."/>
            <person name="Spiering M.J."/>
            <person name="Tivey A."/>
            <person name="Gow N.A.R."/>
            <person name="Barrell B."/>
            <person name="Sullivan D.J."/>
            <person name="Berriman M."/>
        </authorList>
    </citation>
    <scope>NUCLEOTIDE SEQUENCE [LARGE SCALE GENOMIC DNA]</scope>
    <source>
        <strain evidence="13">CD36 / ATCC MYA-646 / CBS 7987 / NCPF 3949 / NRRL Y-17841</strain>
    </source>
</reference>
<dbReference type="EMBL" id="FM992690">
    <property type="protein sequence ID" value="CAX42672.1"/>
    <property type="molecule type" value="Genomic_DNA"/>
</dbReference>
<comment type="function">
    <text evidence="3">Plays a role in endocytosis and trafficking to the vacuole. Functions with type I myosins to restore polarity of the actin cytoskeleton after NaCl stress.</text>
</comment>
<feature type="compositionally biased region" description="Low complexity" evidence="8">
    <location>
        <begin position="541"/>
        <end position="550"/>
    </location>
</feature>
<dbReference type="FunFam" id="1.20.1270.60:FF:000060">
    <property type="entry name" value="Actin polymerization protein Bzz1"/>
    <property type="match status" value="1"/>
</dbReference>
<dbReference type="Proteomes" id="UP000002605">
    <property type="component" value="Chromosome 3"/>
</dbReference>
<dbReference type="GO" id="GO:0030833">
    <property type="term" value="P:regulation of actin filament polymerization"/>
    <property type="evidence" value="ECO:0007669"/>
    <property type="project" value="TreeGrafter"/>
</dbReference>
<evidence type="ECO:0000256" key="1">
    <source>
        <dbReference type="ARBA" id="ARBA00022443"/>
    </source>
</evidence>
<evidence type="ECO:0000256" key="3">
    <source>
        <dbReference type="ARBA" id="ARBA00054085"/>
    </source>
</evidence>
<accession>B9WDC0</accession>
<dbReference type="OrthoDB" id="8783038at2759"/>
<dbReference type="SUPFAM" id="SSF50044">
    <property type="entry name" value="SH3-domain"/>
    <property type="match status" value="2"/>
</dbReference>
<dbReference type="PROSITE" id="PS50002">
    <property type="entry name" value="SH3"/>
    <property type="match status" value="2"/>
</dbReference>
<dbReference type="Pfam" id="PF00611">
    <property type="entry name" value="FCH"/>
    <property type="match status" value="1"/>
</dbReference>
<dbReference type="InterPro" id="IPR036028">
    <property type="entry name" value="SH3-like_dom_sf"/>
</dbReference>
<sequence length="624" mass="70595">MSIETISIGNELKDSYKSTSKWVTNGINWLQDISDYYQERSNLEKEYSMKLKELTKKYFDKKSKLSASLSVGEEPAITPGSLENASLVLWTDLLTQTEAIADEKSNLSREFQSKIADNLITLKGKCERVLNLTNLINDYLVEEKSKFEDDVNKAKKHYDSLCQTTETARDKNEKAPNEKHQKKLDEKQIIMNNGKNEYLIKINVANRLKDKYYYQDVPEILDYLQELNEDRVELMNKLLKNASIIERNSADKIKEKLHAIDQTIEQNNPKLDITMFIKHNAVDWKEPQDFYFIPCSFWHDDESLIIKEPELTELKKKLSIASNEYYKFEQSCIDAKQKLEESTTKRKHDNANITLKFDTGLQSSLSILHKFMKEDTNRVKNEVEIEIIQNFAGDKDLTYVAPVKEKKSRFGFLTGNHKKSQVGEATTTTKQSDASSDVHSLNPVKTSTSLHSGIFDLRRNKSIASTVSGGTAGNGSTIVQARTLYDYTATGSDETTIVAGDQLSVVEEDDGSGWTTVVGPQGQGLVPTSYIEITSRAAPPQQQQQQQQQQQKKKGPSVAPRRGAKKVQYLEALYDYTADGDDEISIRAGDRIVLVQDDTDGSGWTEGELNGQTGMFPTSYVKKI</sequence>
<dbReference type="RefSeq" id="XP_002419087.1">
    <property type="nucleotide sequence ID" value="XM_002419042.1"/>
</dbReference>
<keyword evidence="13" id="KW-1185">Reference proteome</keyword>
<dbReference type="InterPro" id="IPR001452">
    <property type="entry name" value="SH3_domain"/>
</dbReference>
<evidence type="ECO:0000256" key="8">
    <source>
        <dbReference type="SAM" id="MobiDB-lite"/>
    </source>
</evidence>
<evidence type="ECO:0000313" key="11">
    <source>
        <dbReference type="CGD" id="CAL0000159473"/>
    </source>
</evidence>
<evidence type="ECO:0000256" key="5">
    <source>
        <dbReference type="ARBA" id="ARBA00074946"/>
    </source>
</evidence>
<dbReference type="Pfam" id="PF14604">
    <property type="entry name" value="SH3_9"/>
    <property type="match status" value="1"/>
</dbReference>
<evidence type="ECO:0000313" key="12">
    <source>
        <dbReference type="EMBL" id="CAX42672.1"/>
    </source>
</evidence>
<dbReference type="Pfam" id="PF00018">
    <property type="entry name" value="SH3_1"/>
    <property type="match status" value="1"/>
</dbReference>
<organism evidence="12 13">
    <name type="scientific">Candida dubliniensis (strain CD36 / ATCC MYA-646 / CBS 7987 / NCPF 3949 / NRRL Y-17841)</name>
    <name type="common">Yeast</name>
    <dbReference type="NCBI Taxonomy" id="573826"/>
    <lineage>
        <taxon>Eukaryota</taxon>
        <taxon>Fungi</taxon>
        <taxon>Dikarya</taxon>
        <taxon>Ascomycota</taxon>
        <taxon>Saccharomycotina</taxon>
        <taxon>Pichiomycetes</taxon>
        <taxon>Debaryomycetaceae</taxon>
        <taxon>Candida/Lodderomyces clade</taxon>
        <taxon>Candida</taxon>
    </lineage>
</organism>
<comment type="similarity">
    <text evidence="4">Belongs to the BZZ1 family.</text>
</comment>
<evidence type="ECO:0000256" key="6">
    <source>
        <dbReference type="PROSITE-ProRule" id="PRU00192"/>
    </source>
</evidence>
<feature type="domain" description="F-BAR" evidence="10">
    <location>
        <begin position="6"/>
        <end position="272"/>
    </location>
</feature>
<dbReference type="PRINTS" id="PR00452">
    <property type="entry name" value="SH3DOMAIN"/>
</dbReference>
<dbReference type="FunFam" id="2.30.30.40:FF:000271">
    <property type="entry name" value="Protein BZZ1"/>
    <property type="match status" value="1"/>
</dbReference>
<feature type="region of interest" description="Disordered" evidence="8">
    <location>
        <begin position="536"/>
        <end position="562"/>
    </location>
</feature>
<dbReference type="PANTHER" id="PTHR15735">
    <property type="entry name" value="FCH AND DOUBLE SH3 DOMAINS PROTEIN"/>
    <property type="match status" value="1"/>
</dbReference>
<dbReference type="SMART" id="SM00055">
    <property type="entry name" value="FCH"/>
    <property type="match status" value="1"/>
</dbReference>
<dbReference type="Gene3D" id="1.20.1270.60">
    <property type="entry name" value="Arfaptin homology (AH) domain/BAR domain"/>
    <property type="match status" value="1"/>
</dbReference>
<evidence type="ECO:0000313" key="13">
    <source>
        <dbReference type="Proteomes" id="UP000002605"/>
    </source>
</evidence>
<protein>
    <recommendedName>
        <fullName evidence="5">Protein BZZ1</fullName>
    </recommendedName>
</protein>
<dbReference type="VEuPathDB" id="FungiDB:CD36_81420"/>
<keyword evidence="2 7" id="KW-0175">Coiled coil</keyword>
<dbReference type="CGD" id="CAL0000159473">
    <property type="gene designation" value="Cd36_81420"/>
</dbReference>
<keyword evidence="1 6" id="KW-0728">SH3 domain</keyword>
<dbReference type="InterPro" id="IPR031160">
    <property type="entry name" value="F_BAR_dom"/>
</dbReference>
<dbReference type="PANTHER" id="PTHR15735:SF21">
    <property type="entry name" value="PROTEIN NERVOUS WRECK"/>
    <property type="match status" value="1"/>
</dbReference>
<evidence type="ECO:0000259" key="10">
    <source>
        <dbReference type="PROSITE" id="PS51741"/>
    </source>
</evidence>
<feature type="domain" description="SH3" evidence="9">
    <location>
        <begin position="565"/>
        <end position="624"/>
    </location>
</feature>
<proteinExistence type="inferred from homology"/>
<dbReference type="eggNOG" id="KOG3565">
    <property type="taxonomic scope" value="Eukaryota"/>
</dbReference>
<feature type="region of interest" description="Disordered" evidence="8">
    <location>
        <begin position="421"/>
        <end position="443"/>
    </location>
</feature>
<feature type="domain" description="SH3" evidence="9">
    <location>
        <begin position="476"/>
        <end position="536"/>
    </location>
</feature>
<dbReference type="CDD" id="cd11778">
    <property type="entry name" value="SH3_Bzz1_2"/>
    <property type="match status" value="1"/>
</dbReference>
<dbReference type="GO" id="GO:0045010">
    <property type="term" value="P:actin nucleation"/>
    <property type="evidence" value="ECO:0007669"/>
    <property type="project" value="UniProtKB-ARBA"/>
</dbReference>
<evidence type="ECO:0000256" key="2">
    <source>
        <dbReference type="ARBA" id="ARBA00023054"/>
    </source>
</evidence>